<comment type="caution">
    <text evidence="3">The sequence shown here is derived from an EMBL/GenBank/DDBJ whole genome shotgun (WGS) entry which is preliminary data.</text>
</comment>
<dbReference type="PANTHER" id="PTHR39201">
    <property type="entry name" value="EXPORTED PROTEIN-RELATED"/>
    <property type="match status" value="1"/>
</dbReference>
<organism evidence="3 4">
    <name type="scientific">Candidatus Faeciplasma gallinarum</name>
    <dbReference type="NCBI Taxonomy" id="2840799"/>
    <lineage>
        <taxon>Bacteria</taxon>
        <taxon>Bacillati</taxon>
        <taxon>Bacillota</taxon>
        <taxon>Clostridia</taxon>
        <taxon>Eubacteriales</taxon>
        <taxon>Oscillospiraceae</taxon>
        <taxon>Oscillospiraceae incertae sedis</taxon>
        <taxon>Candidatus Faeciplasma</taxon>
    </lineage>
</organism>
<sequence length="228" mass="24001">MLFSMASLTACGDSAASDDATTQAQTQQTTVSETEETEPADTATTAETEETEPADTATAPQEGEEPEQTATSLVVYFSATGNTQGIAEMIAELTGAELYEIQPQEPYTDEDLDYGNSESRTSIEADDPSARPQIAEGLPDLSGVTTLYIGYPIWHGQAPKILYTFVEGCDLDGITIVPFCTSASSGIGSSAENLAEAAGAGTWLDGERFSASASEDEVVQRLEELGLN</sequence>
<dbReference type="GO" id="GO:0016651">
    <property type="term" value="F:oxidoreductase activity, acting on NAD(P)H"/>
    <property type="evidence" value="ECO:0007669"/>
    <property type="project" value="UniProtKB-ARBA"/>
</dbReference>
<protein>
    <submittedName>
        <fullName evidence="3">Flavodoxin</fullName>
    </submittedName>
</protein>
<feature type="region of interest" description="Disordered" evidence="1">
    <location>
        <begin position="1"/>
        <end position="69"/>
    </location>
</feature>
<dbReference type="InterPro" id="IPR029039">
    <property type="entry name" value="Flavoprotein-like_sf"/>
</dbReference>
<evidence type="ECO:0000256" key="1">
    <source>
        <dbReference type="SAM" id="MobiDB-lite"/>
    </source>
</evidence>
<gene>
    <name evidence="3" type="ORF">IAD01_01395</name>
</gene>
<evidence type="ECO:0000313" key="4">
    <source>
        <dbReference type="Proteomes" id="UP000823982"/>
    </source>
</evidence>
<dbReference type="GO" id="GO:0010181">
    <property type="term" value="F:FMN binding"/>
    <property type="evidence" value="ECO:0007669"/>
    <property type="project" value="InterPro"/>
</dbReference>
<feature type="domain" description="Flavodoxin-like" evidence="2">
    <location>
        <begin position="72"/>
        <end position="228"/>
    </location>
</feature>
<dbReference type="AlphaFoldDB" id="A0A9D1JHN0"/>
<dbReference type="Proteomes" id="UP000823982">
    <property type="component" value="Unassembled WGS sequence"/>
</dbReference>
<proteinExistence type="predicted"/>
<accession>A0A9D1JHN0</accession>
<dbReference type="InterPro" id="IPR001226">
    <property type="entry name" value="Flavodoxin_CS"/>
</dbReference>
<dbReference type="Gene3D" id="3.40.50.360">
    <property type="match status" value="1"/>
</dbReference>
<dbReference type="InterPro" id="IPR008254">
    <property type="entry name" value="Flavodoxin/NO_synth"/>
</dbReference>
<dbReference type="EMBL" id="DVIR01000011">
    <property type="protein sequence ID" value="HIS24044.1"/>
    <property type="molecule type" value="Genomic_DNA"/>
</dbReference>
<reference evidence="3" key="1">
    <citation type="submission" date="2020-10" db="EMBL/GenBank/DDBJ databases">
        <authorList>
            <person name="Gilroy R."/>
        </authorList>
    </citation>
    <scope>NUCLEOTIDE SEQUENCE</scope>
    <source>
        <strain evidence="3">CHK157-1446</strain>
    </source>
</reference>
<evidence type="ECO:0000259" key="2">
    <source>
        <dbReference type="PROSITE" id="PS50902"/>
    </source>
</evidence>
<dbReference type="Pfam" id="PF12682">
    <property type="entry name" value="Flavodoxin_4"/>
    <property type="match status" value="1"/>
</dbReference>
<dbReference type="GO" id="GO:0009055">
    <property type="term" value="F:electron transfer activity"/>
    <property type="evidence" value="ECO:0007669"/>
    <property type="project" value="InterPro"/>
</dbReference>
<feature type="region of interest" description="Disordered" evidence="1">
    <location>
        <begin position="106"/>
        <end position="131"/>
    </location>
</feature>
<dbReference type="PROSITE" id="PS00201">
    <property type="entry name" value="FLAVODOXIN"/>
    <property type="match status" value="1"/>
</dbReference>
<name>A0A9D1JHN0_9FIRM</name>
<dbReference type="PANTHER" id="PTHR39201:SF1">
    <property type="entry name" value="FLAVODOXIN-LIKE DOMAIN-CONTAINING PROTEIN"/>
    <property type="match status" value="1"/>
</dbReference>
<dbReference type="PROSITE" id="PS50902">
    <property type="entry name" value="FLAVODOXIN_LIKE"/>
    <property type="match status" value="1"/>
</dbReference>
<reference evidence="3" key="2">
    <citation type="journal article" date="2021" name="PeerJ">
        <title>Extensive microbial diversity within the chicken gut microbiome revealed by metagenomics and culture.</title>
        <authorList>
            <person name="Gilroy R."/>
            <person name="Ravi A."/>
            <person name="Getino M."/>
            <person name="Pursley I."/>
            <person name="Horton D.L."/>
            <person name="Alikhan N.F."/>
            <person name="Baker D."/>
            <person name="Gharbi K."/>
            <person name="Hall N."/>
            <person name="Watson M."/>
            <person name="Adriaenssens E.M."/>
            <person name="Foster-Nyarko E."/>
            <person name="Jarju S."/>
            <person name="Secka A."/>
            <person name="Antonio M."/>
            <person name="Oren A."/>
            <person name="Chaudhuri R.R."/>
            <person name="La Ragione R."/>
            <person name="Hildebrand F."/>
            <person name="Pallen M.J."/>
        </authorList>
    </citation>
    <scope>NUCLEOTIDE SEQUENCE</scope>
    <source>
        <strain evidence="3">CHK157-1446</strain>
    </source>
</reference>
<feature type="compositionally biased region" description="Low complexity" evidence="1">
    <location>
        <begin position="13"/>
        <end position="32"/>
    </location>
</feature>
<evidence type="ECO:0000313" key="3">
    <source>
        <dbReference type="EMBL" id="HIS24044.1"/>
    </source>
</evidence>
<dbReference type="SUPFAM" id="SSF52218">
    <property type="entry name" value="Flavoproteins"/>
    <property type="match status" value="1"/>
</dbReference>